<feature type="domain" description="Amidase" evidence="2">
    <location>
        <begin position="41"/>
        <end position="449"/>
    </location>
</feature>
<accession>B1G6L5</accession>
<dbReference type="EMBL" id="ABLD01000019">
    <property type="protein sequence ID" value="EDT08294.1"/>
    <property type="molecule type" value="Genomic_DNA"/>
</dbReference>
<name>B1G6L5_PARG4</name>
<dbReference type="Pfam" id="PF01425">
    <property type="entry name" value="Amidase"/>
    <property type="match status" value="1"/>
</dbReference>
<comment type="caution">
    <text evidence="3">The sequence shown here is derived from an EMBL/GenBank/DDBJ whole genome shotgun (WGS) entry which is preliminary data.</text>
</comment>
<feature type="region of interest" description="Disordered" evidence="1">
    <location>
        <begin position="1"/>
        <end position="20"/>
    </location>
</feature>
<sequence>MTKHQSKISAPRGAHDDGKYPTVLAQSAAMEAGQASSSEQVELCIARIDDPMGEGIRTFTTVWREQARDVAAAQDTLLRSGYRASPIAGIPVSIKDLLDVKGEVTRAGALALDDMPVAACDAPVVSRLRSSGVVLIGRTNMTPFAFSVVGLNSHFGTPGNPWDRDRIPGGSSSGAAVSVADGMVAAAIGSDTVGSIRVPAALCGVVGFKPTQRTVPLSGAVPLSPTLDSIGPLARSVADCAAIHAVISGEAAVPLDMVGVRGLTFGVPREIVLDDLDIEVGRAFERACARISEAGARIEQVSFKALREVDALNGNRVIQLAEAYAWHRELLERRGADYDPHISARVRSGAQILAADYLSMLSHRRRLMREFDAATSGFDALLLPTTSMIAPTFDECMAAEDAVRTKLLRNTGPFNFLDCCSISLPVHRPGEAPVGLMVAGHRDGDWQLLKVANAIESIIAGA</sequence>
<gene>
    <name evidence="3" type="ORF">BgramDRAFT_4976</name>
</gene>
<evidence type="ECO:0000259" key="2">
    <source>
        <dbReference type="Pfam" id="PF01425"/>
    </source>
</evidence>
<dbReference type="InterPro" id="IPR023631">
    <property type="entry name" value="Amidase_dom"/>
</dbReference>
<dbReference type="InterPro" id="IPR000120">
    <property type="entry name" value="Amidase"/>
</dbReference>
<dbReference type="NCBIfam" id="NF005460">
    <property type="entry name" value="PRK07056.1"/>
    <property type="match status" value="1"/>
</dbReference>
<dbReference type="PANTHER" id="PTHR11895:SF176">
    <property type="entry name" value="AMIDASE AMID-RELATED"/>
    <property type="match status" value="1"/>
</dbReference>
<dbReference type="RefSeq" id="WP_006051547.1">
    <property type="nucleotide sequence ID" value="NZ_ABLD01000019.1"/>
</dbReference>
<dbReference type="InterPro" id="IPR036928">
    <property type="entry name" value="AS_sf"/>
</dbReference>
<dbReference type="SUPFAM" id="SSF75304">
    <property type="entry name" value="Amidase signature (AS) enzymes"/>
    <property type="match status" value="1"/>
</dbReference>
<proteinExistence type="predicted"/>
<dbReference type="AlphaFoldDB" id="B1G6L5"/>
<dbReference type="PANTHER" id="PTHR11895">
    <property type="entry name" value="TRANSAMIDASE"/>
    <property type="match status" value="1"/>
</dbReference>
<evidence type="ECO:0000313" key="4">
    <source>
        <dbReference type="Proteomes" id="UP000005045"/>
    </source>
</evidence>
<dbReference type="Gene3D" id="3.90.1300.10">
    <property type="entry name" value="Amidase signature (AS) domain"/>
    <property type="match status" value="1"/>
</dbReference>
<reference evidence="3 4" key="1">
    <citation type="submission" date="2008-03" db="EMBL/GenBank/DDBJ databases">
        <title>Sequencing of the draft genome and assembly of Burkholderia graminis C4D1M.</title>
        <authorList>
            <consortium name="US DOE Joint Genome Institute (JGI-PGF)"/>
            <person name="Copeland A."/>
            <person name="Lucas S."/>
            <person name="Lapidus A."/>
            <person name="Glavina del Rio T."/>
            <person name="Dalin E."/>
            <person name="Tice H."/>
            <person name="Bruce D."/>
            <person name="Goodwin L."/>
            <person name="Pitluck S."/>
            <person name="Larimer F."/>
            <person name="Land M.L."/>
            <person name="Hauser L."/>
            <person name="Tiedje J."/>
            <person name="Richardson P."/>
        </authorList>
    </citation>
    <scope>NUCLEOTIDE SEQUENCE [LARGE SCALE GENOMIC DNA]</scope>
    <source>
        <strain evidence="4">ATCC 700544 / DSM 17151 / LMG 18924 / NCIMB 13744 / C4D1M</strain>
    </source>
</reference>
<dbReference type="Proteomes" id="UP000005045">
    <property type="component" value="Unassembled WGS sequence"/>
</dbReference>
<keyword evidence="4" id="KW-1185">Reference proteome</keyword>
<dbReference type="OrthoDB" id="112488at2"/>
<evidence type="ECO:0000256" key="1">
    <source>
        <dbReference type="SAM" id="MobiDB-lite"/>
    </source>
</evidence>
<evidence type="ECO:0000313" key="3">
    <source>
        <dbReference type="EMBL" id="EDT08294.1"/>
    </source>
</evidence>
<organism evidence="3 4">
    <name type="scientific">Paraburkholderia graminis (strain ATCC 700544 / DSM 17151 / LMG 18924 / NCIMB 13744 / C4D1M)</name>
    <dbReference type="NCBI Taxonomy" id="396598"/>
    <lineage>
        <taxon>Bacteria</taxon>
        <taxon>Pseudomonadati</taxon>
        <taxon>Pseudomonadota</taxon>
        <taxon>Betaproteobacteria</taxon>
        <taxon>Burkholderiales</taxon>
        <taxon>Burkholderiaceae</taxon>
        <taxon>Paraburkholderia</taxon>
    </lineage>
</organism>
<dbReference type="GO" id="GO:0003824">
    <property type="term" value="F:catalytic activity"/>
    <property type="evidence" value="ECO:0007669"/>
    <property type="project" value="InterPro"/>
</dbReference>
<protein>
    <submittedName>
        <fullName evidence="3">Amidase</fullName>
    </submittedName>
</protein>